<keyword evidence="1" id="KW-0732">Signal</keyword>
<evidence type="ECO:0000256" key="4">
    <source>
        <dbReference type="ARBA" id="ARBA00023065"/>
    </source>
</evidence>
<evidence type="ECO:0000256" key="3">
    <source>
        <dbReference type="ARBA" id="ARBA00022837"/>
    </source>
</evidence>
<dbReference type="SUPFAM" id="SSF141072">
    <property type="entry name" value="CalX-like"/>
    <property type="match status" value="5"/>
</dbReference>
<evidence type="ECO:0000256" key="5">
    <source>
        <dbReference type="SAM" id="MobiDB-lite"/>
    </source>
</evidence>
<dbReference type="InterPro" id="IPR038081">
    <property type="entry name" value="CalX-like_sf"/>
</dbReference>
<dbReference type="SMART" id="SM00237">
    <property type="entry name" value="Calx_beta"/>
    <property type="match status" value="4"/>
</dbReference>
<accession>A0ABS2ASK0</accession>
<gene>
    <name evidence="7" type="ORF">JIG36_45710</name>
</gene>
<evidence type="ECO:0000313" key="8">
    <source>
        <dbReference type="Proteomes" id="UP000632138"/>
    </source>
</evidence>
<keyword evidence="3" id="KW-0106">Calcium</keyword>
<dbReference type="Pfam" id="PF03160">
    <property type="entry name" value="Calx-beta"/>
    <property type="match status" value="3"/>
</dbReference>
<dbReference type="RefSeq" id="WP_203383180.1">
    <property type="nucleotide sequence ID" value="NZ_JAENHP010000029.1"/>
</dbReference>
<keyword evidence="8" id="KW-1185">Reference proteome</keyword>
<feature type="domain" description="Calx-beta" evidence="6">
    <location>
        <begin position="48"/>
        <end position="143"/>
    </location>
</feature>
<name>A0ABS2ASK0_9ACTN</name>
<feature type="region of interest" description="Disordered" evidence="5">
    <location>
        <begin position="764"/>
        <end position="783"/>
    </location>
</feature>
<feature type="domain" description="Calx-beta" evidence="6">
    <location>
        <begin position="152"/>
        <end position="253"/>
    </location>
</feature>
<proteinExistence type="predicted"/>
<feature type="domain" description="Calx-beta" evidence="6">
    <location>
        <begin position="266"/>
        <end position="376"/>
    </location>
</feature>
<dbReference type="InterPro" id="IPR003644">
    <property type="entry name" value="Calx_beta"/>
</dbReference>
<protein>
    <recommendedName>
        <fullName evidence="6">Calx-beta domain-containing protein</fullName>
    </recommendedName>
</protein>
<dbReference type="Proteomes" id="UP000632138">
    <property type="component" value="Unassembled WGS sequence"/>
</dbReference>
<dbReference type="PANTHER" id="PTHR11878">
    <property type="entry name" value="SODIUM/CALCIUM EXCHANGER"/>
    <property type="match status" value="1"/>
</dbReference>
<keyword evidence="2" id="KW-0677">Repeat</keyword>
<reference evidence="7 8" key="1">
    <citation type="submission" date="2021-01" db="EMBL/GenBank/DDBJ databases">
        <title>Actinoplanes sp. nov. LDG1-06 isolated from lichen.</title>
        <authorList>
            <person name="Saeng-In P."/>
            <person name="Phongsopitanun W."/>
            <person name="Kanchanasin P."/>
            <person name="Yuki M."/>
            <person name="Kudo T."/>
            <person name="Ohkuma M."/>
            <person name="Tanasupawat S."/>
        </authorList>
    </citation>
    <scope>NUCLEOTIDE SEQUENCE [LARGE SCALE GENOMIC DNA]</scope>
    <source>
        <strain evidence="7 8">LDG1-06</strain>
    </source>
</reference>
<dbReference type="Gene3D" id="2.60.40.2030">
    <property type="match status" value="5"/>
</dbReference>
<evidence type="ECO:0000313" key="7">
    <source>
        <dbReference type="EMBL" id="MBM2622822.1"/>
    </source>
</evidence>
<keyword evidence="4" id="KW-0813">Transport</keyword>
<dbReference type="InterPro" id="IPR051171">
    <property type="entry name" value="CaCA"/>
</dbReference>
<comment type="caution">
    <text evidence="7">The sequence shown here is derived from an EMBL/GenBank/DDBJ whole genome shotgun (WGS) entry which is preliminary data.</text>
</comment>
<evidence type="ECO:0000256" key="1">
    <source>
        <dbReference type="ARBA" id="ARBA00022729"/>
    </source>
</evidence>
<sequence length="950" mass="97947">MRYPKAHADSSGSVPFALRGRKSLRAVLSAGVAGAIGLVPVVMAPTPALAAAVSGDLTVSSPSVLENAGTASVTVTWTGTASTQPTPETGLTWSTADDTAKAPYDYTSSSGTVTWSGTTATLSIPIANDTTDEADETFTVNVKNGSTTIGTGTVTIQDDDPAPTFTMTADKTTVTEASGANVKVTVKLSQATEKVVSIPITIANVTTTSADYSTSFVSPLVFNPGDPISKDITINITDDATDEDDQSFQVKVGTPTSNVTGTADPITITIVDNDDAPVVAFAGANTQVDENLDLNLPVTLTPASEKTVTVKYDTSDLAEGKQLTNNGLATAGKDYTAVAGGTVTFAPGETSKNATVKTLADDLDEVSPEDFQATLSSPTNATLGTRTTTIGQIADPSGTTSPTVTLSPKEVTEGSTGAWVPQTFTVKLSKASGKSQVIDWTTGSTGATATDAVAGTDFRSGTGSITFAPGELSKTFTVDVNSDKVDESDETFSITLANHTGSTLSSTTGDLGTTSIKILDDDSAPTFSVKDVTMDEGNDTSVALFTLNLSNPTSKTTSWKVTAVDGTAKSEAVPATHFGADDYSVPVATFTIPAGLSSGYTFALVNGDKIFEGDETASLKFEPNDATTIAAVSGAETSAKLTLKNDDTSPVLNIVSVTGKEGDTVTVNGLISGQSQDAVTFNTWFEGKAVGGAKAASADDFVNPGIQQKIVAAGTEIGTSVELAKIKLNVDTMPEPAETILVDGTALNNGGWVKTGSITIEANGTTPEEPGEAPKPTIKAPAKVTGPSTVEVEGTVAAGQKVELWGAPVGGGALKWLKNVTSDEDGYYWFEYNISSGYRFATMSQEMKSNEVAVWMTQDPIFVISTSTKGQLNLGVKGNPSWAGQTAAIQQWKNGGWVTIRSGKTGSDGVYRTGPKFTSGSSVVLRAWVAGEPGKGTLPAFTEQVRTTVK</sequence>
<evidence type="ECO:0000256" key="2">
    <source>
        <dbReference type="ARBA" id="ARBA00022737"/>
    </source>
</evidence>
<feature type="domain" description="Calx-beta" evidence="6">
    <location>
        <begin position="389"/>
        <end position="497"/>
    </location>
</feature>
<evidence type="ECO:0000259" key="6">
    <source>
        <dbReference type="SMART" id="SM00237"/>
    </source>
</evidence>
<organism evidence="7 8">
    <name type="scientific">Paractinoplanes ovalisporus</name>
    <dbReference type="NCBI Taxonomy" id="2810368"/>
    <lineage>
        <taxon>Bacteria</taxon>
        <taxon>Bacillati</taxon>
        <taxon>Actinomycetota</taxon>
        <taxon>Actinomycetes</taxon>
        <taxon>Micromonosporales</taxon>
        <taxon>Micromonosporaceae</taxon>
        <taxon>Paractinoplanes</taxon>
    </lineage>
</organism>
<dbReference type="PANTHER" id="PTHR11878:SF65">
    <property type="entry name" value="NA_CA-EXCHANGE PROTEIN, ISOFORM G"/>
    <property type="match status" value="1"/>
</dbReference>
<keyword evidence="4" id="KW-0406">Ion transport</keyword>
<dbReference type="EMBL" id="JAENHP010000029">
    <property type="protein sequence ID" value="MBM2622822.1"/>
    <property type="molecule type" value="Genomic_DNA"/>
</dbReference>